<name>A0A9P4ULB2_9PEZI</name>
<keyword evidence="2" id="KW-1185">Reference proteome</keyword>
<dbReference type="AlphaFoldDB" id="A0A9P4ULB2"/>
<evidence type="ECO:0000313" key="2">
    <source>
        <dbReference type="Proteomes" id="UP000799441"/>
    </source>
</evidence>
<organism evidence="1 2">
    <name type="scientific">Polychaeton citri CBS 116435</name>
    <dbReference type="NCBI Taxonomy" id="1314669"/>
    <lineage>
        <taxon>Eukaryota</taxon>
        <taxon>Fungi</taxon>
        <taxon>Dikarya</taxon>
        <taxon>Ascomycota</taxon>
        <taxon>Pezizomycotina</taxon>
        <taxon>Dothideomycetes</taxon>
        <taxon>Dothideomycetidae</taxon>
        <taxon>Capnodiales</taxon>
        <taxon>Capnodiaceae</taxon>
        <taxon>Polychaeton</taxon>
    </lineage>
</organism>
<dbReference type="EMBL" id="MU003826">
    <property type="protein sequence ID" value="KAF2718334.1"/>
    <property type="molecule type" value="Genomic_DNA"/>
</dbReference>
<evidence type="ECO:0000313" key="1">
    <source>
        <dbReference type="EMBL" id="KAF2718334.1"/>
    </source>
</evidence>
<proteinExistence type="predicted"/>
<sequence>MSKALRYDILMLYTKVTLGMAYVTPFRSTRRRCVIRACHSRTNTSSAVEKGMKTTLSHENAQDKGLDLVHPSYPSNL</sequence>
<comment type="caution">
    <text evidence="1">The sequence shown here is derived from an EMBL/GenBank/DDBJ whole genome shotgun (WGS) entry which is preliminary data.</text>
</comment>
<accession>A0A9P4ULB2</accession>
<gene>
    <name evidence="1" type="ORF">K431DRAFT_137351</name>
</gene>
<reference evidence="1" key="1">
    <citation type="journal article" date="2020" name="Stud. Mycol.">
        <title>101 Dothideomycetes genomes: a test case for predicting lifestyles and emergence of pathogens.</title>
        <authorList>
            <person name="Haridas S."/>
            <person name="Albert R."/>
            <person name="Binder M."/>
            <person name="Bloem J."/>
            <person name="Labutti K."/>
            <person name="Salamov A."/>
            <person name="Andreopoulos B."/>
            <person name="Baker S."/>
            <person name="Barry K."/>
            <person name="Bills G."/>
            <person name="Bluhm B."/>
            <person name="Cannon C."/>
            <person name="Castanera R."/>
            <person name="Culley D."/>
            <person name="Daum C."/>
            <person name="Ezra D."/>
            <person name="Gonzalez J."/>
            <person name="Henrissat B."/>
            <person name="Kuo A."/>
            <person name="Liang C."/>
            <person name="Lipzen A."/>
            <person name="Lutzoni F."/>
            <person name="Magnuson J."/>
            <person name="Mondo S."/>
            <person name="Nolan M."/>
            <person name="Ohm R."/>
            <person name="Pangilinan J."/>
            <person name="Park H.-J."/>
            <person name="Ramirez L."/>
            <person name="Alfaro M."/>
            <person name="Sun H."/>
            <person name="Tritt A."/>
            <person name="Yoshinaga Y."/>
            <person name="Zwiers L.-H."/>
            <person name="Turgeon B."/>
            <person name="Goodwin S."/>
            <person name="Spatafora J."/>
            <person name="Crous P."/>
            <person name="Grigoriev I."/>
        </authorList>
    </citation>
    <scope>NUCLEOTIDE SEQUENCE</scope>
    <source>
        <strain evidence="1">CBS 116435</strain>
    </source>
</reference>
<dbReference type="Proteomes" id="UP000799441">
    <property type="component" value="Unassembled WGS sequence"/>
</dbReference>
<protein>
    <submittedName>
        <fullName evidence="1">Uncharacterized protein</fullName>
    </submittedName>
</protein>